<dbReference type="CDD" id="cd16334">
    <property type="entry name" value="LppX-like"/>
    <property type="match status" value="1"/>
</dbReference>
<evidence type="ECO:0008006" key="7">
    <source>
        <dbReference type="Google" id="ProtNLM"/>
    </source>
</evidence>
<proteinExistence type="inferred from homology"/>
<dbReference type="SUPFAM" id="SSF89392">
    <property type="entry name" value="Prokaryotic lipoproteins and lipoprotein localization factors"/>
    <property type="match status" value="1"/>
</dbReference>
<gene>
    <name evidence="5" type="ORF">GCM10010151_31960</name>
</gene>
<dbReference type="PROSITE" id="PS51257">
    <property type="entry name" value="PROKAR_LIPOPROTEIN"/>
    <property type="match status" value="1"/>
</dbReference>
<dbReference type="EMBL" id="BAAABM010000022">
    <property type="protein sequence ID" value="GAA0339933.1"/>
    <property type="molecule type" value="Genomic_DNA"/>
</dbReference>
<name>A0ABN0WKD1_9ACTN</name>
<dbReference type="Proteomes" id="UP001501822">
    <property type="component" value="Unassembled WGS sequence"/>
</dbReference>
<keyword evidence="4" id="KW-0732">Signal</keyword>
<dbReference type="Gene3D" id="2.50.20.20">
    <property type="match status" value="1"/>
</dbReference>
<protein>
    <recommendedName>
        <fullName evidence="7">Lipoprotein</fullName>
    </recommendedName>
</protein>
<keyword evidence="3" id="KW-0472">Membrane</keyword>
<comment type="caution">
    <text evidence="5">The sequence shown here is derived from an EMBL/GenBank/DDBJ whole genome shotgun (WGS) entry which is preliminary data.</text>
</comment>
<evidence type="ECO:0000256" key="2">
    <source>
        <dbReference type="ARBA" id="ARBA00009194"/>
    </source>
</evidence>
<dbReference type="InterPro" id="IPR029046">
    <property type="entry name" value="LolA/LolB/LppX"/>
</dbReference>
<comment type="similarity">
    <text evidence="2">Belongs to the LppX/LprAFG lipoprotein family.</text>
</comment>
<keyword evidence="3" id="KW-1003">Cell membrane</keyword>
<comment type="subcellular location">
    <subcellularLocation>
        <location evidence="1">Cell envelope</location>
    </subcellularLocation>
</comment>
<evidence type="ECO:0000313" key="5">
    <source>
        <dbReference type="EMBL" id="GAA0339933.1"/>
    </source>
</evidence>
<feature type="signal peptide" evidence="4">
    <location>
        <begin position="1"/>
        <end position="19"/>
    </location>
</feature>
<evidence type="ECO:0000256" key="1">
    <source>
        <dbReference type="ARBA" id="ARBA00004196"/>
    </source>
</evidence>
<feature type="chain" id="PRO_5047164975" description="Lipoprotein" evidence="4">
    <location>
        <begin position="20"/>
        <end position="230"/>
    </location>
</feature>
<dbReference type="RefSeq" id="WP_252809183.1">
    <property type="nucleotide sequence ID" value="NZ_BAAABM010000022.1"/>
</dbReference>
<accession>A0ABN0WKD1</accession>
<organism evidence="5 6">
    <name type="scientific">Actinoallomurus spadix</name>
    <dbReference type="NCBI Taxonomy" id="79912"/>
    <lineage>
        <taxon>Bacteria</taxon>
        <taxon>Bacillati</taxon>
        <taxon>Actinomycetota</taxon>
        <taxon>Actinomycetes</taxon>
        <taxon>Streptosporangiales</taxon>
        <taxon>Thermomonosporaceae</taxon>
        <taxon>Actinoallomurus</taxon>
    </lineage>
</organism>
<reference evidence="5 6" key="1">
    <citation type="journal article" date="2019" name="Int. J. Syst. Evol. Microbiol.">
        <title>The Global Catalogue of Microorganisms (GCM) 10K type strain sequencing project: providing services to taxonomists for standard genome sequencing and annotation.</title>
        <authorList>
            <consortium name="The Broad Institute Genomics Platform"/>
            <consortium name="The Broad Institute Genome Sequencing Center for Infectious Disease"/>
            <person name="Wu L."/>
            <person name="Ma J."/>
        </authorList>
    </citation>
    <scope>NUCLEOTIDE SEQUENCE [LARGE SCALE GENOMIC DNA]</scope>
    <source>
        <strain evidence="5 6">JCM 3146</strain>
    </source>
</reference>
<evidence type="ECO:0000256" key="4">
    <source>
        <dbReference type="SAM" id="SignalP"/>
    </source>
</evidence>
<dbReference type="Pfam" id="PF07161">
    <property type="entry name" value="LppX_LprAFG"/>
    <property type="match status" value="1"/>
</dbReference>
<sequence length="230" mass="23558">MSSLRAKLACLVALSSALATGCGGGGGSGKNPPGATLIQQAATATRAVTSLAFALRTSGHPDVRVDSADAKLLRNGNAQGSAKTTQLGLSIQLDFVVLGKTVYLRGLTGGWQQQPLSKVAGIYDPSAVLDPDRGLVPLLSTAKNAETKGRQKVAGQDCYQVDATLAKEPLSRLVPGISADTPAVLSIAKADHRVLKADVKVPGKNGGKPGTATVTFTDFNKPFSITAPAR</sequence>
<dbReference type="InterPro" id="IPR009830">
    <property type="entry name" value="LppX/LprAFG"/>
</dbReference>
<evidence type="ECO:0000313" key="6">
    <source>
        <dbReference type="Proteomes" id="UP001501822"/>
    </source>
</evidence>
<keyword evidence="6" id="KW-1185">Reference proteome</keyword>
<evidence type="ECO:0000256" key="3">
    <source>
        <dbReference type="ARBA" id="ARBA00022475"/>
    </source>
</evidence>